<evidence type="ECO:0000313" key="3">
    <source>
        <dbReference type="Proteomes" id="UP001152797"/>
    </source>
</evidence>
<evidence type="ECO:0000313" key="2">
    <source>
        <dbReference type="EMBL" id="CAL1133226.1"/>
    </source>
</evidence>
<protein>
    <submittedName>
        <fullName evidence="1">Uncharacterized protein</fullName>
    </submittedName>
</protein>
<evidence type="ECO:0000313" key="1">
    <source>
        <dbReference type="EMBL" id="CAI3979851.1"/>
    </source>
</evidence>
<reference evidence="1" key="1">
    <citation type="submission" date="2022-10" db="EMBL/GenBank/DDBJ databases">
        <authorList>
            <person name="Chen Y."/>
            <person name="Dougan E. K."/>
            <person name="Chan C."/>
            <person name="Rhodes N."/>
            <person name="Thang M."/>
        </authorList>
    </citation>
    <scope>NUCLEOTIDE SEQUENCE</scope>
</reference>
<sequence>MRATACYSTCRSCQDLTLHFTETWTLATSVAGSSNSRSYGPIHVGAKKYGYQWTHDFIFKRLLNVFSKNPICPILVNHLSQAHVIRQVFAKSLNLQTGEISAPPVRKELKLCHLEAPK</sequence>
<keyword evidence="3" id="KW-1185">Reference proteome</keyword>
<reference evidence="2" key="2">
    <citation type="submission" date="2024-04" db="EMBL/GenBank/DDBJ databases">
        <authorList>
            <person name="Chen Y."/>
            <person name="Shah S."/>
            <person name="Dougan E. K."/>
            <person name="Thang M."/>
            <person name="Chan C."/>
        </authorList>
    </citation>
    <scope>NUCLEOTIDE SEQUENCE [LARGE SCALE GENOMIC DNA]</scope>
</reference>
<dbReference type="Proteomes" id="UP001152797">
    <property type="component" value="Unassembled WGS sequence"/>
</dbReference>
<dbReference type="EMBL" id="CAMXCT020000517">
    <property type="protein sequence ID" value="CAL1133226.1"/>
    <property type="molecule type" value="Genomic_DNA"/>
</dbReference>
<comment type="caution">
    <text evidence="1">The sequence shown here is derived from an EMBL/GenBank/DDBJ whole genome shotgun (WGS) entry which is preliminary data.</text>
</comment>
<organism evidence="1">
    <name type="scientific">Cladocopium goreaui</name>
    <dbReference type="NCBI Taxonomy" id="2562237"/>
    <lineage>
        <taxon>Eukaryota</taxon>
        <taxon>Sar</taxon>
        <taxon>Alveolata</taxon>
        <taxon>Dinophyceae</taxon>
        <taxon>Suessiales</taxon>
        <taxon>Symbiodiniaceae</taxon>
        <taxon>Cladocopium</taxon>
    </lineage>
</organism>
<dbReference type="AlphaFoldDB" id="A0A9P1FL27"/>
<dbReference type="EMBL" id="CAMXCT030000517">
    <property type="protein sequence ID" value="CAL4767163.1"/>
    <property type="molecule type" value="Genomic_DNA"/>
</dbReference>
<dbReference type="EMBL" id="CAMXCT010000517">
    <property type="protein sequence ID" value="CAI3979851.1"/>
    <property type="molecule type" value="Genomic_DNA"/>
</dbReference>
<proteinExistence type="predicted"/>
<name>A0A9P1FL27_9DINO</name>
<gene>
    <name evidence="1" type="ORF">C1SCF055_LOCUS7776</name>
</gene>
<accession>A0A9P1FL27</accession>